<dbReference type="Pfam" id="PF08975">
    <property type="entry name" value="2H-phosphodiest"/>
    <property type="match status" value="1"/>
</dbReference>
<feature type="domain" description="DUF1868" evidence="2">
    <location>
        <begin position="56"/>
        <end position="168"/>
    </location>
</feature>
<evidence type="ECO:0000313" key="4">
    <source>
        <dbReference type="Proteomes" id="UP000053617"/>
    </source>
</evidence>
<proteinExistence type="predicted"/>
<protein>
    <recommendedName>
        <fullName evidence="2">DUF1868 domain-containing protein</fullName>
    </recommendedName>
</protein>
<keyword evidence="4" id="KW-1185">Reference proteome</keyword>
<accession>A0A0D2IZ18</accession>
<dbReference type="EMBL" id="KN847481">
    <property type="protein sequence ID" value="KIX01875.1"/>
    <property type="molecule type" value="Genomic_DNA"/>
</dbReference>
<dbReference type="AlphaFoldDB" id="A0A0D2IZ18"/>
<dbReference type="SUPFAM" id="SSF55144">
    <property type="entry name" value="LigT-like"/>
    <property type="match status" value="1"/>
</dbReference>
<evidence type="ECO:0000256" key="1">
    <source>
        <dbReference type="SAM" id="MobiDB-lite"/>
    </source>
</evidence>
<evidence type="ECO:0000313" key="3">
    <source>
        <dbReference type="EMBL" id="KIX01875.1"/>
    </source>
</evidence>
<dbReference type="HOGENOM" id="CLU_073317_0_0_1"/>
<dbReference type="Proteomes" id="UP000053617">
    <property type="component" value="Unassembled WGS sequence"/>
</dbReference>
<evidence type="ECO:0000259" key="2">
    <source>
        <dbReference type="Pfam" id="PF08975"/>
    </source>
</evidence>
<gene>
    <name evidence="3" type="ORF">Z518_09602</name>
</gene>
<dbReference type="InterPro" id="IPR009097">
    <property type="entry name" value="Cyclic_Pdiesterase"/>
</dbReference>
<organism evidence="3 4">
    <name type="scientific">Rhinocladiella mackenziei CBS 650.93</name>
    <dbReference type="NCBI Taxonomy" id="1442369"/>
    <lineage>
        <taxon>Eukaryota</taxon>
        <taxon>Fungi</taxon>
        <taxon>Dikarya</taxon>
        <taxon>Ascomycota</taxon>
        <taxon>Pezizomycotina</taxon>
        <taxon>Eurotiomycetes</taxon>
        <taxon>Chaetothyriomycetidae</taxon>
        <taxon>Chaetothyriales</taxon>
        <taxon>Herpotrichiellaceae</taxon>
        <taxon>Rhinocladiella</taxon>
    </lineage>
</organism>
<dbReference type="OrthoDB" id="2877829at2759"/>
<name>A0A0D2IZ18_9EURO</name>
<dbReference type="InterPro" id="IPR015069">
    <property type="entry name" value="2H-PEstase_DUF1868"/>
</dbReference>
<feature type="region of interest" description="Disordered" evidence="1">
    <location>
        <begin position="1"/>
        <end position="23"/>
    </location>
</feature>
<dbReference type="GeneID" id="25297673"/>
<dbReference type="RefSeq" id="XP_013269011.1">
    <property type="nucleotide sequence ID" value="XM_013413557.1"/>
</dbReference>
<reference evidence="3 4" key="1">
    <citation type="submission" date="2015-01" db="EMBL/GenBank/DDBJ databases">
        <title>The Genome Sequence of Rhinocladiella mackenzie CBS 650.93.</title>
        <authorList>
            <consortium name="The Broad Institute Genomics Platform"/>
            <person name="Cuomo C."/>
            <person name="de Hoog S."/>
            <person name="Gorbushina A."/>
            <person name="Stielow B."/>
            <person name="Teixiera M."/>
            <person name="Abouelleil A."/>
            <person name="Chapman S.B."/>
            <person name="Priest M."/>
            <person name="Young S.K."/>
            <person name="Wortman J."/>
            <person name="Nusbaum C."/>
            <person name="Birren B."/>
        </authorList>
    </citation>
    <scope>NUCLEOTIDE SEQUENCE [LARGE SCALE GENOMIC DNA]</scope>
    <source>
        <strain evidence="3 4">CBS 650.93</strain>
    </source>
</reference>
<sequence length="271" mass="31407">MSPKTSVVANGTTNENSHNDSASTILTESHPLYNHKHRVEPELNKKEEYPRWIGQKFEPDGRLLSFPGNTVICHLSPQSELHHALQGLYKELKEGEFASLQALLPPTSWHMTIFEGVSDKMRKHGVWPDNLPPDASLDGCNALFNQKLAAFDLETEPPFRMAVYGFEPLEDGVALRVVPASPAEERRLRRLRDRLSKVLQTRHLGHNHYSFHVSVSYMLRYLSQEEHEKFWTFLQEYLSKLPEYFELGAPEFCTFDDMFAFRREFFLQKQS</sequence>
<dbReference type="VEuPathDB" id="FungiDB:Z518_09602"/>
<dbReference type="Gene3D" id="3.90.1140.10">
    <property type="entry name" value="Cyclic phosphodiesterase"/>
    <property type="match status" value="1"/>
</dbReference>